<keyword evidence="2" id="KW-1185">Reference proteome</keyword>
<name>A0ACD3AG53_9AGAR</name>
<evidence type="ECO:0000313" key="2">
    <source>
        <dbReference type="Proteomes" id="UP000308600"/>
    </source>
</evidence>
<protein>
    <submittedName>
        <fullName evidence="1">Uncharacterized protein</fullName>
    </submittedName>
</protein>
<organism evidence="1 2">
    <name type="scientific">Pluteus cervinus</name>
    <dbReference type="NCBI Taxonomy" id="181527"/>
    <lineage>
        <taxon>Eukaryota</taxon>
        <taxon>Fungi</taxon>
        <taxon>Dikarya</taxon>
        <taxon>Basidiomycota</taxon>
        <taxon>Agaricomycotina</taxon>
        <taxon>Agaricomycetes</taxon>
        <taxon>Agaricomycetidae</taxon>
        <taxon>Agaricales</taxon>
        <taxon>Pluteineae</taxon>
        <taxon>Pluteaceae</taxon>
        <taxon>Pluteus</taxon>
    </lineage>
</organism>
<dbReference type="EMBL" id="ML208466">
    <property type="protein sequence ID" value="TFK64671.1"/>
    <property type="molecule type" value="Genomic_DNA"/>
</dbReference>
<evidence type="ECO:0000313" key="1">
    <source>
        <dbReference type="EMBL" id="TFK64671.1"/>
    </source>
</evidence>
<accession>A0ACD3AG53</accession>
<sequence>MDTQPAQTLHRRKSSTEDGENLVILTAPVDPETKPAPAQPSSRIRVNSNPMQPAGHARSPSSGSLLPPSAGPYRTSFGLSRSPIAPNGMNGMNGHYPASPLRSSFRISPTEPPTVNGHGRSQSVSQAHSRTRSISTPFSPALPSPLVNSSLVPHNHGGHGHTHGPEDHHSYASPPPIATSKSAPGDSTLPFHNDKTDYPIPPSLAPLDTSSGAPIDSGLPPSPTATRHGRRHSRLHSRNLSIFFPRPGSLPHSSIAEDGAQELELGGPVDEEAIPIPSAGPSVSIPSSRRKSAMAGGARTPLGAGFTFGGKPPGSTANDDQPPASATTRRGHHHKHSMSHNFFSFLEPGSNLEMGGEGESHLLHTQPTPSLVSPWQPISPLPRTPGEELTIPDGAVAHPPSPAPSNLSTVSTHSNSSSYMPALSASVSPSTLRVVSVLQFLLGSALWVMGQQNGSLSSTGLGYWVVFDALGVGIVGWSDYLGLGTDVITNAGPAVKRFYGNGRVETVFIFAQAVYLMFAAVYICKESVEHLLLSMGSSGGDSGHHHHHDIGIDFPWFLVLLASITTLTNALLYSNHSKLVNISGNRIPPTRTLIRSFTTPRSSSSHAPIHSPTPTTPLGLALTNPYVASPLFFCLCILSIAVFAEEGQHQYFDLSLATFITIVTGKVAYRACVVLGTVLLQTSPRRGLPNGRMENFLRAMRDIERHPLVMHLPAPHIWQLTPTHMAGSTSGFGKGYQEETLVVTLELHVRSDVGDDDVLELTRWAWEKCMSALNGGRNSSKLAMGAGAEVTVGIVRG</sequence>
<reference evidence="1 2" key="1">
    <citation type="journal article" date="2019" name="Nat. Ecol. Evol.">
        <title>Megaphylogeny resolves global patterns of mushroom evolution.</title>
        <authorList>
            <person name="Varga T."/>
            <person name="Krizsan K."/>
            <person name="Foldi C."/>
            <person name="Dima B."/>
            <person name="Sanchez-Garcia M."/>
            <person name="Sanchez-Ramirez S."/>
            <person name="Szollosi G.J."/>
            <person name="Szarkandi J.G."/>
            <person name="Papp V."/>
            <person name="Albert L."/>
            <person name="Andreopoulos W."/>
            <person name="Angelini C."/>
            <person name="Antonin V."/>
            <person name="Barry K.W."/>
            <person name="Bougher N.L."/>
            <person name="Buchanan P."/>
            <person name="Buyck B."/>
            <person name="Bense V."/>
            <person name="Catcheside P."/>
            <person name="Chovatia M."/>
            <person name="Cooper J."/>
            <person name="Damon W."/>
            <person name="Desjardin D."/>
            <person name="Finy P."/>
            <person name="Geml J."/>
            <person name="Haridas S."/>
            <person name="Hughes K."/>
            <person name="Justo A."/>
            <person name="Karasinski D."/>
            <person name="Kautmanova I."/>
            <person name="Kiss B."/>
            <person name="Kocsube S."/>
            <person name="Kotiranta H."/>
            <person name="LaButti K.M."/>
            <person name="Lechner B.E."/>
            <person name="Liimatainen K."/>
            <person name="Lipzen A."/>
            <person name="Lukacs Z."/>
            <person name="Mihaltcheva S."/>
            <person name="Morgado L.N."/>
            <person name="Niskanen T."/>
            <person name="Noordeloos M.E."/>
            <person name="Ohm R.A."/>
            <person name="Ortiz-Santana B."/>
            <person name="Ovrebo C."/>
            <person name="Racz N."/>
            <person name="Riley R."/>
            <person name="Savchenko A."/>
            <person name="Shiryaev A."/>
            <person name="Soop K."/>
            <person name="Spirin V."/>
            <person name="Szebenyi C."/>
            <person name="Tomsovsky M."/>
            <person name="Tulloss R.E."/>
            <person name="Uehling J."/>
            <person name="Grigoriev I.V."/>
            <person name="Vagvolgyi C."/>
            <person name="Papp T."/>
            <person name="Martin F.M."/>
            <person name="Miettinen O."/>
            <person name="Hibbett D.S."/>
            <person name="Nagy L.G."/>
        </authorList>
    </citation>
    <scope>NUCLEOTIDE SEQUENCE [LARGE SCALE GENOMIC DNA]</scope>
    <source>
        <strain evidence="1 2">NL-1719</strain>
    </source>
</reference>
<gene>
    <name evidence="1" type="ORF">BDN72DRAFT_963061</name>
</gene>
<dbReference type="Proteomes" id="UP000308600">
    <property type="component" value="Unassembled WGS sequence"/>
</dbReference>
<proteinExistence type="predicted"/>